<evidence type="ECO:0000256" key="1">
    <source>
        <dbReference type="SAM" id="MobiDB-lite"/>
    </source>
</evidence>
<sequence>GGFRRDNDDRSRSDRGGFRRNEGDDRSRGGFRRSEGDDRSRGDDRGGFRRSEGDDRSRGGSDRGGFRRGDSDDRSRGGFRRGEGDDRSRSGSDRGDRGGYQRRDDSDRSRGGYRKGEGSDRGGYQRRDDDRGARRDDDRGRGGFKRGGDAGKTRYVDENGEPLDGTYREKRREREGDVLGVVSSAAAEADDIEATDSESAESSADDKSTAASTAQSDDTASDIERAESSDEVARVAAADDVDEPAGTAGPADEADSEFDARTADSGARRGADDRDSGADDHAGDSGSGRDADDRDGRRTDDRGSDSRYERGGDDRDERRRGGEGARAVGGRATDRRAARPDEPDLPEDVQASDLDPAVRRDLLSLDKNNAETVARHMVMAVELLEDDPRLALAHARAARQRAGRIAVVRETAGVVAYHAEEWAEALSELRTARRMSGGSGLLAVMADCERGLGRPERAIELGRSEEAQRLTGDEATELRIVVAGARMDLGQFDQAVVTLQTPDLDPARTGSAAARLFYAYADALVAAGRTDDGLQWFLNAAAADLDGETDAEDRAAELTGDA</sequence>
<feature type="compositionally biased region" description="Basic and acidic residues" evidence="1">
    <location>
        <begin position="332"/>
        <end position="342"/>
    </location>
</feature>
<feature type="compositionally biased region" description="Acidic residues" evidence="1">
    <location>
        <begin position="188"/>
        <end position="199"/>
    </location>
</feature>
<proteinExistence type="predicted"/>
<feature type="compositionally biased region" description="Basic and acidic residues" evidence="1">
    <location>
        <begin position="222"/>
        <end position="233"/>
    </location>
</feature>
<accession>U5E7L5</accession>
<feature type="region of interest" description="Disordered" evidence="1">
    <location>
        <begin position="1"/>
        <end position="355"/>
    </location>
</feature>
<comment type="caution">
    <text evidence="2">The sequence shown here is derived from an EMBL/GenBank/DDBJ whole genome shotgun (WGS) entry which is preliminary data.</text>
</comment>
<dbReference type="eggNOG" id="COG0457">
    <property type="taxonomic scope" value="Bacteria"/>
</dbReference>
<dbReference type="eggNOG" id="COG0513">
    <property type="taxonomic scope" value="Bacteria"/>
</dbReference>
<protein>
    <recommendedName>
        <fullName evidence="4">TPR-repeat-containing protein</fullName>
    </recommendedName>
</protein>
<reference evidence="2 3" key="1">
    <citation type="journal article" date="2014" name="BMC Genomics">
        <title>Genome based analysis of type-I polyketide synthase and nonribosomal peptide synthetase gene clusters in seven strains of five representative Nocardia species.</title>
        <authorList>
            <person name="Komaki H."/>
            <person name="Ichikawa N."/>
            <person name="Hosoyama A."/>
            <person name="Takahashi-Nakaguchi A."/>
            <person name="Matsuzawa T."/>
            <person name="Suzuki K."/>
            <person name="Fujita N."/>
            <person name="Gonoi T."/>
        </authorList>
    </citation>
    <scope>NUCLEOTIDE SEQUENCE [LARGE SCALE GENOMIC DNA]</scope>
    <source>
        <strain evidence="2 3">NBRC 15531</strain>
    </source>
</reference>
<feature type="compositionally biased region" description="Low complexity" evidence="1">
    <location>
        <begin position="209"/>
        <end position="218"/>
    </location>
</feature>
<dbReference type="EMBL" id="BAFO02000010">
    <property type="protein sequence ID" value="GAD82413.1"/>
    <property type="molecule type" value="Genomic_DNA"/>
</dbReference>
<organism evidence="2 3">
    <name type="scientific">Nocardia asteroides NBRC 15531</name>
    <dbReference type="NCBI Taxonomy" id="1110697"/>
    <lineage>
        <taxon>Bacteria</taxon>
        <taxon>Bacillati</taxon>
        <taxon>Actinomycetota</taxon>
        <taxon>Actinomycetes</taxon>
        <taxon>Mycobacteriales</taxon>
        <taxon>Nocardiaceae</taxon>
        <taxon>Nocardia</taxon>
    </lineage>
</organism>
<keyword evidence="3" id="KW-1185">Reference proteome</keyword>
<feature type="compositionally biased region" description="Basic and acidic residues" evidence="1">
    <location>
        <begin position="166"/>
        <end position="177"/>
    </location>
</feature>
<dbReference type="AlphaFoldDB" id="U5E7L5"/>
<gene>
    <name evidence="2" type="ORF">NCAST_10_00010</name>
</gene>
<dbReference type="Proteomes" id="UP000017048">
    <property type="component" value="Unassembled WGS sequence"/>
</dbReference>
<evidence type="ECO:0008006" key="4">
    <source>
        <dbReference type="Google" id="ProtNLM"/>
    </source>
</evidence>
<evidence type="ECO:0000313" key="3">
    <source>
        <dbReference type="Proteomes" id="UP000017048"/>
    </source>
</evidence>
<feature type="compositionally biased region" description="Basic and acidic residues" evidence="1">
    <location>
        <begin position="258"/>
        <end position="323"/>
    </location>
</feature>
<dbReference type="STRING" id="1824.SAMN05444423_1053"/>
<feature type="compositionally biased region" description="Basic and acidic residues" evidence="1">
    <location>
        <begin position="1"/>
        <end position="157"/>
    </location>
</feature>
<dbReference type="InterPro" id="IPR011990">
    <property type="entry name" value="TPR-like_helical_dom_sf"/>
</dbReference>
<evidence type="ECO:0000313" key="2">
    <source>
        <dbReference type="EMBL" id="GAD82413.1"/>
    </source>
</evidence>
<dbReference type="Gene3D" id="1.25.40.10">
    <property type="entry name" value="Tetratricopeptide repeat domain"/>
    <property type="match status" value="1"/>
</dbReference>
<name>U5E7L5_NOCAS</name>
<feature type="non-terminal residue" evidence="2">
    <location>
        <position position="1"/>
    </location>
</feature>